<dbReference type="EMBL" id="BKCJ010002789">
    <property type="protein sequence ID" value="GEU50937.1"/>
    <property type="molecule type" value="Genomic_DNA"/>
</dbReference>
<name>A0A6L2KQF9_TANCI</name>
<dbReference type="Pfam" id="PF00098">
    <property type="entry name" value="zf-CCHC"/>
    <property type="match status" value="1"/>
</dbReference>
<dbReference type="InterPro" id="IPR036875">
    <property type="entry name" value="Znf_CCHC_sf"/>
</dbReference>
<dbReference type="PROSITE" id="PS50158">
    <property type="entry name" value="ZF_CCHC"/>
    <property type="match status" value="1"/>
</dbReference>
<gene>
    <name evidence="3" type="ORF">Tci_022915</name>
</gene>
<keyword evidence="1" id="KW-0863">Zinc-finger</keyword>
<keyword evidence="1" id="KW-0479">Metal-binding</keyword>
<dbReference type="InterPro" id="IPR001878">
    <property type="entry name" value="Znf_CCHC"/>
</dbReference>
<keyword evidence="1" id="KW-0862">Zinc</keyword>
<dbReference type="InterPro" id="IPR013103">
    <property type="entry name" value="RVT_2"/>
</dbReference>
<comment type="caution">
    <text evidence="3">The sequence shown here is derived from an EMBL/GenBank/DDBJ whole genome shotgun (WGS) entry which is preliminary data.</text>
</comment>
<evidence type="ECO:0000313" key="3">
    <source>
        <dbReference type="EMBL" id="GEU50937.1"/>
    </source>
</evidence>
<organism evidence="3">
    <name type="scientific">Tanacetum cinerariifolium</name>
    <name type="common">Dalmatian daisy</name>
    <name type="synonym">Chrysanthemum cinerariifolium</name>
    <dbReference type="NCBI Taxonomy" id="118510"/>
    <lineage>
        <taxon>Eukaryota</taxon>
        <taxon>Viridiplantae</taxon>
        <taxon>Streptophyta</taxon>
        <taxon>Embryophyta</taxon>
        <taxon>Tracheophyta</taxon>
        <taxon>Spermatophyta</taxon>
        <taxon>Magnoliopsida</taxon>
        <taxon>eudicotyledons</taxon>
        <taxon>Gunneridae</taxon>
        <taxon>Pentapetalae</taxon>
        <taxon>asterids</taxon>
        <taxon>campanulids</taxon>
        <taxon>Asterales</taxon>
        <taxon>Asteraceae</taxon>
        <taxon>Asteroideae</taxon>
        <taxon>Anthemideae</taxon>
        <taxon>Anthemidinae</taxon>
        <taxon>Tanacetum</taxon>
    </lineage>
</organism>
<dbReference type="InterPro" id="IPR025724">
    <property type="entry name" value="GAG-pre-integrase_dom"/>
</dbReference>
<proteinExistence type="predicted"/>
<reference evidence="3" key="1">
    <citation type="journal article" date="2019" name="Sci. Rep.">
        <title>Draft genome of Tanacetum cinerariifolium, the natural source of mosquito coil.</title>
        <authorList>
            <person name="Yamashiro T."/>
            <person name="Shiraishi A."/>
            <person name="Satake H."/>
            <person name="Nakayama K."/>
        </authorList>
    </citation>
    <scope>NUCLEOTIDE SEQUENCE</scope>
</reference>
<dbReference type="Pfam" id="PF22936">
    <property type="entry name" value="Pol_BBD"/>
    <property type="match status" value="1"/>
</dbReference>
<dbReference type="Gene3D" id="4.10.60.10">
    <property type="entry name" value="Zinc finger, CCHC-type"/>
    <property type="match status" value="1"/>
</dbReference>
<dbReference type="Pfam" id="PF07727">
    <property type="entry name" value="RVT_2"/>
    <property type="match status" value="1"/>
</dbReference>
<evidence type="ECO:0000259" key="2">
    <source>
        <dbReference type="PROSITE" id="PS50158"/>
    </source>
</evidence>
<feature type="domain" description="CCHC-type" evidence="2">
    <location>
        <begin position="95"/>
        <end position="110"/>
    </location>
</feature>
<dbReference type="InterPro" id="IPR054722">
    <property type="entry name" value="PolX-like_BBD"/>
</dbReference>
<accession>A0A6L2KQF9</accession>
<protein>
    <submittedName>
        <fullName evidence="3">Retrovirus-related Pol polyprotein from transposon TNT 1-94</fullName>
    </submittedName>
</protein>
<dbReference type="SMART" id="SM00343">
    <property type="entry name" value="ZnF_C2HC"/>
    <property type="match status" value="1"/>
</dbReference>
<sequence>MWTKSGGLLKGIHGLFSGRLQQAANRNKGNAILNSSQPTYDQEPAMVADDDEIANQDNTSRINRGIGYDNQRVVNIVGARENVGTPVVQQSGIQCYNCKEFGHVARECQKLKRTKDAAYHKKKMLVCKQEEAGFHLNVRTLNVKLVCVTYGKCVLNDNHDLYVLHYINGVNSRIKQPINVPISAKEPKRTVNKSVATSTKKTVASESTNQKPRKLIRKLYEHVSNTCSWWYLKLSPPGYQWKPKSSAINVKPNLIEIILFIIDPGCSKHMTGNLKLLSNFVEKFLCSVKFGNDQIAPILGYGNLVQGNITIKMVYYVEGLNHNLFFVGQFCDADLNVAFQKSTCYVRDLKGNDLLTGSRGTNLYFIILQDTSTPNPIFLIAKASSSQAWLWHLRLSHLNFGLLKLKFVKDHLCSSCELEKAKQHLWIRDNKLEQVIRNPSQSIRIRRQEELHQFNQLDVWELVDRPLSKNVINIKWLWKNKRDKENTLISNKACLVAKGCSQKEGIDFKESFSLVAQLEAVRLFIVYVVHKSFLVYHMDVKRAFLNEPLKEEVYVNQPDDQMNFLIHSILTKYIVSRRQYMYSSKISVVR</sequence>
<dbReference type="GO" id="GO:0008270">
    <property type="term" value="F:zinc ion binding"/>
    <property type="evidence" value="ECO:0007669"/>
    <property type="project" value="UniProtKB-KW"/>
</dbReference>
<dbReference type="AlphaFoldDB" id="A0A6L2KQF9"/>
<evidence type="ECO:0000256" key="1">
    <source>
        <dbReference type="PROSITE-ProRule" id="PRU00047"/>
    </source>
</evidence>
<dbReference type="GO" id="GO:0003676">
    <property type="term" value="F:nucleic acid binding"/>
    <property type="evidence" value="ECO:0007669"/>
    <property type="project" value="InterPro"/>
</dbReference>
<dbReference type="Pfam" id="PF13976">
    <property type="entry name" value="gag_pre-integrs"/>
    <property type="match status" value="1"/>
</dbReference>
<dbReference type="SUPFAM" id="SSF57756">
    <property type="entry name" value="Retrovirus zinc finger-like domains"/>
    <property type="match status" value="1"/>
</dbReference>